<dbReference type="AlphaFoldDB" id="A0A9Q5STD9"/>
<evidence type="ECO:0000256" key="4">
    <source>
        <dbReference type="SAM" id="SignalP"/>
    </source>
</evidence>
<dbReference type="GO" id="GO:0004130">
    <property type="term" value="F:cytochrome-c peroxidase activity"/>
    <property type="evidence" value="ECO:0007669"/>
    <property type="project" value="TreeGrafter"/>
</dbReference>
<dbReference type="SUPFAM" id="SSF46626">
    <property type="entry name" value="Cytochrome c"/>
    <property type="match status" value="2"/>
</dbReference>
<dbReference type="InterPro" id="IPR051395">
    <property type="entry name" value="Cytochrome_c_Peroxidase/MauG"/>
</dbReference>
<dbReference type="RefSeq" id="WP_008157915.1">
    <property type="nucleotide sequence ID" value="NZ_CAJLBM010000024.1"/>
</dbReference>
<evidence type="ECO:0000313" key="6">
    <source>
        <dbReference type="EMBL" id="OUO06328.1"/>
    </source>
</evidence>
<dbReference type="PANTHER" id="PTHR30600:SF10">
    <property type="entry name" value="BLL6722 PROTEIN"/>
    <property type="match status" value="1"/>
</dbReference>
<dbReference type="Proteomes" id="UP000195975">
    <property type="component" value="Unassembled WGS sequence"/>
</dbReference>
<comment type="subcellular location">
    <subcellularLocation>
        <location evidence="1">Cell envelope</location>
    </subcellularLocation>
</comment>
<keyword evidence="3" id="KW-0560">Oxidoreductase</keyword>
<feature type="chain" id="PRO_5040240013" evidence="4">
    <location>
        <begin position="24"/>
        <end position="367"/>
    </location>
</feature>
<feature type="signal peptide" evidence="4">
    <location>
        <begin position="1"/>
        <end position="23"/>
    </location>
</feature>
<dbReference type="PANTHER" id="PTHR30600">
    <property type="entry name" value="CYTOCHROME C PEROXIDASE-RELATED"/>
    <property type="match status" value="1"/>
</dbReference>
<evidence type="ECO:0000259" key="5">
    <source>
        <dbReference type="Pfam" id="PF03150"/>
    </source>
</evidence>
<evidence type="ECO:0000313" key="7">
    <source>
        <dbReference type="Proteomes" id="UP000195975"/>
    </source>
</evidence>
<dbReference type="GO" id="GO:0009055">
    <property type="term" value="F:electron transfer activity"/>
    <property type="evidence" value="ECO:0007669"/>
    <property type="project" value="InterPro"/>
</dbReference>
<dbReference type="GeneID" id="93407727"/>
<proteinExistence type="predicted"/>
<organism evidence="6 7">
    <name type="scientific">Parabacteroides johnsonii</name>
    <dbReference type="NCBI Taxonomy" id="387661"/>
    <lineage>
        <taxon>Bacteria</taxon>
        <taxon>Pseudomonadati</taxon>
        <taxon>Bacteroidota</taxon>
        <taxon>Bacteroidia</taxon>
        <taxon>Bacteroidales</taxon>
        <taxon>Tannerellaceae</taxon>
        <taxon>Parabacteroides</taxon>
    </lineage>
</organism>
<keyword evidence="2 4" id="KW-0732">Signal</keyword>
<comment type="caution">
    <text evidence="6">The sequence shown here is derived from an EMBL/GenBank/DDBJ whole genome shotgun (WGS) entry which is preliminary data.</text>
</comment>
<dbReference type="Gene3D" id="1.10.760.10">
    <property type="entry name" value="Cytochrome c-like domain"/>
    <property type="match status" value="2"/>
</dbReference>
<dbReference type="GO" id="GO:0030313">
    <property type="term" value="C:cell envelope"/>
    <property type="evidence" value="ECO:0007669"/>
    <property type="project" value="UniProtKB-SubCell"/>
</dbReference>
<protein>
    <submittedName>
        <fullName evidence="6">Cytochrome B6</fullName>
    </submittedName>
</protein>
<dbReference type="InterPro" id="IPR004852">
    <property type="entry name" value="Di-haem_cyt_c_peroxidsae"/>
</dbReference>
<name>A0A9Q5STD9_9BACT</name>
<accession>A0A9Q5STD9</accession>
<evidence type="ECO:0000256" key="2">
    <source>
        <dbReference type="ARBA" id="ARBA00022729"/>
    </source>
</evidence>
<sequence length="367" mass="40887">MNSRVYLKVMVAGLAGTSVLFSACVPGSRSELNDKELVGKQLFFDESLSEPAGQSCGTCHEPTKGFADTYGRITSEGAVKGLFSNRNSMSCSYVAYVPALYYDEKEETYVGGLFWDGRVNSLEEQAGQPFVNPLEMGNKDSRAVTEKVRRAAYYPDFVRIYGETASDDSLYAHILDAIATYERSAEVNPFTSKYDAYLEGKCQLTGQEMEGLDLFKEKGLCAECHILENDERAGRVLFTDHTYDNLGIPSNPDNPFFRVPAPHNTVGRDTMDLGLGAFLHDSTEFGKFRVPTLRNIALTAPYGHNGYFKTLEEIVHFYNVRDVEEYPAPEYAETVNRDELGNLGLTPEEEAAIVAFMHTLTDGYRID</sequence>
<reference evidence="7" key="1">
    <citation type="submission" date="2017-04" db="EMBL/GenBank/DDBJ databases">
        <title>Function of individual gut microbiota members based on whole genome sequencing of pure cultures obtained from chicken caecum.</title>
        <authorList>
            <person name="Medvecky M."/>
            <person name="Cejkova D."/>
            <person name="Polansky O."/>
            <person name="Karasova D."/>
            <person name="Kubasova T."/>
            <person name="Cizek A."/>
            <person name="Rychlik I."/>
        </authorList>
    </citation>
    <scope>NUCLEOTIDE SEQUENCE [LARGE SCALE GENOMIC DNA]</scope>
    <source>
        <strain evidence="7">An42</strain>
    </source>
</reference>
<dbReference type="Pfam" id="PF03150">
    <property type="entry name" value="CCP_MauG"/>
    <property type="match status" value="1"/>
</dbReference>
<dbReference type="InterPro" id="IPR036909">
    <property type="entry name" value="Cyt_c-like_dom_sf"/>
</dbReference>
<dbReference type="GO" id="GO:0020037">
    <property type="term" value="F:heme binding"/>
    <property type="evidence" value="ECO:0007669"/>
    <property type="project" value="InterPro"/>
</dbReference>
<gene>
    <name evidence="6" type="ORF">B5F96_04610</name>
</gene>
<evidence type="ECO:0000256" key="1">
    <source>
        <dbReference type="ARBA" id="ARBA00004196"/>
    </source>
</evidence>
<dbReference type="PROSITE" id="PS51257">
    <property type="entry name" value="PROKAR_LIPOPROTEIN"/>
    <property type="match status" value="1"/>
</dbReference>
<evidence type="ECO:0000256" key="3">
    <source>
        <dbReference type="ARBA" id="ARBA00023002"/>
    </source>
</evidence>
<feature type="domain" description="Di-haem cytochrome c peroxidase" evidence="5">
    <location>
        <begin position="35"/>
        <end position="201"/>
    </location>
</feature>
<dbReference type="EMBL" id="NFIJ01000003">
    <property type="protein sequence ID" value="OUO06328.1"/>
    <property type="molecule type" value="Genomic_DNA"/>
</dbReference>